<keyword evidence="2" id="KW-1185">Reference proteome</keyword>
<reference evidence="1 2" key="1">
    <citation type="submission" date="2006-02" db="EMBL/GenBank/DDBJ databases">
        <authorList>
            <person name="Waterbury J."/>
            <person name="Ferriera S."/>
            <person name="Johnson J."/>
            <person name="Kravitz S."/>
            <person name="Halpern A."/>
            <person name="Remington K."/>
            <person name="Beeson K."/>
            <person name="Tran B."/>
            <person name="Rogers Y.-H."/>
            <person name="Friedman R."/>
            <person name="Venter J.C."/>
        </authorList>
    </citation>
    <scope>NUCLEOTIDE SEQUENCE [LARGE SCALE GENOMIC DNA]</scope>
    <source>
        <strain evidence="1 2">Nb-231</strain>
    </source>
</reference>
<protein>
    <recommendedName>
        <fullName evidence="3">HEPN domain-containing protein</fullName>
    </recommendedName>
</protein>
<accession>A4BL50</accession>
<evidence type="ECO:0008006" key="3">
    <source>
        <dbReference type="Google" id="ProtNLM"/>
    </source>
</evidence>
<sequence>MAAIHRAQVRDELRQADEQSLDARVDRYLEVNHAGIIGNHYFAAASSECINLYRDGHFIAAVMATQAVNEGMLKFLEERNGLCCANHDDLMKTLRQRDIMTQKCVGAAEKIWKSFRNDVHHMNPKVSTISFPELARTNLQSLAVVEGEIFGVDIVDGKLCPKQPKYWDIQSDDTVPVFLRLGI</sequence>
<name>A4BL50_9GAMM</name>
<dbReference type="EMBL" id="AAOF01000001">
    <property type="protein sequence ID" value="EAR23038.1"/>
    <property type="molecule type" value="Genomic_DNA"/>
</dbReference>
<evidence type="ECO:0000313" key="2">
    <source>
        <dbReference type="Proteomes" id="UP000003374"/>
    </source>
</evidence>
<gene>
    <name evidence="1" type="ORF">NB231_14498</name>
</gene>
<proteinExistence type="predicted"/>
<dbReference type="Proteomes" id="UP000003374">
    <property type="component" value="Unassembled WGS sequence"/>
</dbReference>
<evidence type="ECO:0000313" key="1">
    <source>
        <dbReference type="EMBL" id="EAR23038.1"/>
    </source>
</evidence>
<dbReference type="AlphaFoldDB" id="A4BL50"/>
<comment type="caution">
    <text evidence="1">The sequence shown here is derived from an EMBL/GenBank/DDBJ whole genome shotgun (WGS) entry which is preliminary data.</text>
</comment>
<dbReference type="HOGENOM" id="CLU_1473734_0_0_6"/>
<organism evidence="1 2">
    <name type="scientific">Nitrococcus mobilis Nb-231</name>
    <dbReference type="NCBI Taxonomy" id="314278"/>
    <lineage>
        <taxon>Bacteria</taxon>
        <taxon>Pseudomonadati</taxon>
        <taxon>Pseudomonadota</taxon>
        <taxon>Gammaproteobacteria</taxon>
        <taxon>Chromatiales</taxon>
        <taxon>Ectothiorhodospiraceae</taxon>
        <taxon>Nitrococcus</taxon>
    </lineage>
</organism>